<dbReference type="GeneID" id="300094910"/>
<dbReference type="eggNOG" id="ENOG5031RK6">
    <property type="taxonomic scope" value="Bacteria"/>
</dbReference>
<proteinExistence type="predicted"/>
<dbReference type="EMBL" id="APRL01000013">
    <property type="protein sequence ID" value="ENW92441.1"/>
    <property type="molecule type" value="Genomic_DNA"/>
</dbReference>
<keyword evidence="1" id="KW-0732">Signal</keyword>
<comment type="caution">
    <text evidence="2">The sequence shown here is derived from an EMBL/GenBank/DDBJ whole genome shotgun (WGS) entry which is preliminary data.</text>
</comment>
<organism evidence="2 3">
    <name type="scientific">Acinetobacter dispersus</name>
    <dbReference type="NCBI Taxonomy" id="70348"/>
    <lineage>
        <taxon>Bacteria</taxon>
        <taxon>Pseudomonadati</taxon>
        <taxon>Pseudomonadota</taxon>
        <taxon>Gammaproteobacteria</taxon>
        <taxon>Moraxellales</taxon>
        <taxon>Moraxellaceae</taxon>
        <taxon>Acinetobacter</taxon>
    </lineage>
</organism>
<feature type="signal peptide" evidence="1">
    <location>
        <begin position="1"/>
        <end position="23"/>
    </location>
</feature>
<name>N9MNW4_9GAMM</name>
<feature type="chain" id="PRO_5044488161" description="Type 1 fimbrial protein" evidence="1">
    <location>
        <begin position="24"/>
        <end position="97"/>
    </location>
</feature>
<protein>
    <recommendedName>
        <fullName evidence="4">Type 1 fimbrial protein</fullName>
    </recommendedName>
</protein>
<evidence type="ECO:0008006" key="4">
    <source>
        <dbReference type="Google" id="ProtNLM"/>
    </source>
</evidence>
<accession>N9MNW4</accession>
<dbReference type="PATRIC" id="fig|1217703.3.peg.2309"/>
<sequence length="97" mass="10910">MYKKIYKSALLLSLMAFASVSYAASTIQLNGSIVEDTCSQQHDNSDCQQLNVLRDKIETQSISINDLNIQTQKNTTTDISFEQLPDQKNAVIIANYY</sequence>
<gene>
    <name evidence="2" type="ORF">F904_02381</name>
</gene>
<dbReference type="HOGENOM" id="CLU_182742_0_0_6"/>
<dbReference type="OrthoDB" id="6702709at2"/>
<evidence type="ECO:0000256" key="1">
    <source>
        <dbReference type="SAM" id="SignalP"/>
    </source>
</evidence>
<keyword evidence="3" id="KW-1185">Reference proteome</keyword>
<evidence type="ECO:0000313" key="3">
    <source>
        <dbReference type="Proteomes" id="UP000013261"/>
    </source>
</evidence>
<evidence type="ECO:0000313" key="2">
    <source>
        <dbReference type="EMBL" id="ENW92441.1"/>
    </source>
</evidence>
<dbReference type="Proteomes" id="UP000013261">
    <property type="component" value="Unassembled WGS sequence"/>
</dbReference>
<accession>A0A6P1LPP3</accession>
<dbReference type="RefSeq" id="WP_005189371.1">
    <property type="nucleotide sequence ID" value="NZ_CP041970.1"/>
</dbReference>
<dbReference type="AlphaFoldDB" id="N9MNW4"/>
<reference evidence="2 3" key="1">
    <citation type="submission" date="2013-02" db="EMBL/GenBank/DDBJ databases">
        <title>The Genome Sequence of Acinetobacter sp. ANC 4105.</title>
        <authorList>
            <consortium name="The Broad Institute Genome Sequencing Platform"/>
            <consortium name="The Broad Institute Genome Sequencing Center for Infectious Disease"/>
            <person name="Cerqueira G."/>
            <person name="Feldgarden M."/>
            <person name="Courvalin P."/>
            <person name="Perichon B."/>
            <person name="Grillot-Courvalin C."/>
            <person name="Clermont D."/>
            <person name="Rocha E."/>
            <person name="Yoon E.-J."/>
            <person name="Nemec A."/>
            <person name="Walker B."/>
            <person name="Young S.K."/>
            <person name="Zeng Q."/>
            <person name="Gargeya S."/>
            <person name="Fitzgerald M."/>
            <person name="Haas B."/>
            <person name="Abouelleil A."/>
            <person name="Alvarado L."/>
            <person name="Arachchi H.M."/>
            <person name="Berlin A.M."/>
            <person name="Chapman S.B."/>
            <person name="Dewar J."/>
            <person name="Goldberg J."/>
            <person name="Griggs A."/>
            <person name="Gujja S."/>
            <person name="Hansen M."/>
            <person name="Howarth C."/>
            <person name="Imamovic A."/>
            <person name="Larimer J."/>
            <person name="McCowan C."/>
            <person name="Murphy C."/>
            <person name="Neiman D."/>
            <person name="Pearson M."/>
            <person name="Priest M."/>
            <person name="Roberts A."/>
            <person name="Saif S."/>
            <person name="Shea T."/>
            <person name="Sisk P."/>
            <person name="Sykes S."/>
            <person name="Wortman J."/>
            <person name="Nusbaum C."/>
            <person name="Birren B."/>
        </authorList>
    </citation>
    <scope>NUCLEOTIDE SEQUENCE [LARGE SCALE GENOMIC DNA]</scope>
    <source>
        <strain evidence="2 3">ANC 4105</strain>
    </source>
</reference>